<gene>
    <name evidence="1" type="ORF">AVEN_104582_1</name>
</gene>
<comment type="caution">
    <text evidence="1">The sequence shown here is derived from an EMBL/GenBank/DDBJ whole genome shotgun (WGS) entry which is preliminary data.</text>
</comment>
<proteinExistence type="predicted"/>
<accession>A0A4Y2BBC8</accession>
<protein>
    <submittedName>
        <fullName evidence="1">Uncharacterized protein</fullName>
    </submittedName>
</protein>
<dbReference type="EMBL" id="BGPR01000066">
    <property type="protein sequence ID" value="GBL89611.1"/>
    <property type="molecule type" value="Genomic_DNA"/>
</dbReference>
<dbReference type="AlphaFoldDB" id="A0A4Y2BBC8"/>
<name>A0A4Y2BBC8_ARAVE</name>
<organism evidence="1 2">
    <name type="scientific">Araneus ventricosus</name>
    <name type="common">Orbweaver spider</name>
    <name type="synonym">Epeira ventricosa</name>
    <dbReference type="NCBI Taxonomy" id="182803"/>
    <lineage>
        <taxon>Eukaryota</taxon>
        <taxon>Metazoa</taxon>
        <taxon>Ecdysozoa</taxon>
        <taxon>Arthropoda</taxon>
        <taxon>Chelicerata</taxon>
        <taxon>Arachnida</taxon>
        <taxon>Araneae</taxon>
        <taxon>Araneomorphae</taxon>
        <taxon>Entelegynae</taxon>
        <taxon>Araneoidea</taxon>
        <taxon>Araneidae</taxon>
        <taxon>Araneus</taxon>
    </lineage>
</organism>
<evidence type="ECO:0000313" key="1">
    <source>
        <dbReference type="EMBL" id="GBL89611.1"/>
    </source>
</evidence>
<sequence>MPFHFPLAVRESISAQTVSETIPTKLKKSHMGRDQGSKLVMEVPKCVVLTGNLTPEGTCEPSSHRDAASLPSLPRDGKFGMSVIMSYAHELHVFELDETCPD</sequence>
<dbReference type="Proteomes" id="UP000499080">
    <property type="component" value="Unassembled WGS sequence"/>
</dbReference>
<evidence type="ECO:0000313" key="2">
    <source>
        <dbReference type="Proteomes" id="UP000499080"/>
    </source>
</evidence>
<keyword evidence="2" id="KW-1185">Reference proteome</keyword>
<reference evidence="1 2" key="1">
    <citation type="journal article" date="2019" name="Sci. Rep.">
        <title>Orb-weaving spider Araneus ventricosus genome elucidates the spidroin gene catalogue.</title>
        <authorList>
            <person name="Kono N."/>
            <person name="Nakamura H."/>
            <person name="Ohtoshi R."/>
            <person name="Moran D.A.P."/>
            <person name="Shinohara A."/>
            <person name="Yoshida Y."/>
            <person name="Fujiwara M."/>
            <person name="Mori M."/>
            <person name="Tomita M."/>
            <person name="Arakawa K."/>
        </authorList>
    </citation>
    <scope>NUCLEOTIDE SEQUENCE [LARGE SCALE GENOMIC DNA]</scope>
</reference>